<proteinExistence type="predicted"/>
<dbReference type="AlphaFoldDB" id="A0AA35RCJ3"/>
<gene>
    <name evidence="1" type="ORF">GBAR_LOCUS5778</name>
</gene>
<name>A0AA35RCJ3_GEOBA</name>
<organism evidence="1 2">
    <name type="scientific">Geodia barretti</name>
    <name type="common">Barrett's horny sponge</name>
    <dbReference type="NCBI Taxonomy" id="519541"/>
    <lineage>
        <taxon>Eukaryota</taxon>
        <taxon>Metazoa</taxon>
        <taxon>Porifera</taxon>
        <taxon>Demospongiae</taxon>
        <taxon>Heteroscleromorpha</taxon>
        <taxon>Tetractinellida</taxon>
        <taxon>Astrophorina</taxon>
        <taxon>Geodiidae</taxon>
        <taxon>Geodia</taxon>
    </lineage>
</organism>
<protein>
    <submittedName>
        <fullName evidence="1">Uncharacterized protein</fullName>
    </submittedName>
</protein>
<dbReference type="Proteomes" id="UP001174909">
    <property type="component" value="Unassembled WGS sequence"/>
</dbReference>
<dbReference type="EMBL" id="CASHTH010000844">
    <property type="protein sequence ID" value="CAI8008437.1"/>
    <property type="molecule type" value="Genomic_DNA"/>
</dbReference>
<sequence length="53" mass="6304">MQPINIYIYIYHFQSHMIVHHSQTLGAPNLPALCHARKKELYTTYCNRWACAR</sequence>
<accession>A0AA35RCJ3</accession>
<evidence type="ECO:0000313" key="2">
    <source>
        <dbReference type="Proteomes" id="UP001174909"/>
    </source>
</evidence>
<keyword evidence="2" id="KW-1185">Reference proteome</keyword>
<evidence type="ECO:0000313" key="1">
    <source>
        <dbReference type="EMBL" id="CAI8008437.1"/>
    </source>
</evidence>
<reference evidence="1" key="1">
    <citation type="submission" date="2023-03" db="EMBL/GenBank/DDBJ databases">
        <authorList>
            <person name="Steffen K."/>
            <person name="Cardenas P."/>
        </authorList>
    </citation>
    <scope>NUCLEOTIDE SEQUENCE</scope>
</reference>
<comment type="caution">
    <text evidence="1">The sequence shown here is derived from an EMBL/GenBank/DDBJ whole genome shotgun (WGS) entry which is preliminary data.</text>
</comment>